<name>A0AAV3XA61_9CYAN</name>
<reference evidence="1" key="1">
    <citation type="submission" date="2019-10" db="EMBL/GenBank/DDBJ databases">
        <title>Draft genome sequece of Microseira wollei NIES-4236.</title>
        <authorList>
            <person name="Yamaguchi H."/>
            <person name="Suzuki S."/>
            <person name="Kawachi M."/>
        </authorList>
    </citation>
    <scope>NUCLEOTIDE SEQUENCE</scope>
    <source>
        <strain evidence="1">NIES-4236</strain>
    </source>
</reference>
<comment type="caution">
    <text evidence="1">The sequence shown here is derived from an EMBL/GenBank/DDBJ whole genome shotgun (WGS) entry which is preliminary data.</text>
</comment>
<accession>A0AAV3XA61</accession>
<dbReference type="EMBL" id="BLAY01000073">
    <property type="protein sequence ID" value="GET39737.1"/>
    <property type="molecule type" value="Genomic_DNA"/>
</dbReference>
<keyword evidence="2" id="KW-1185">Reference proteome</keyword>
<dbReference type="Proteomes" id="UP001050975">
    <property type="component" value="Unassembled WGS sequence"/>
</dbReference>
<evidence type="ECO:0000313" key="1">
    <source>
        <dbReference type="EMBL" id="GET39737.1"/>
    </source>
</evidence>
<dbReference type="AlphaFoldDB" id="A0AAV3XA61"/>
<dbReference type="RefSeq" id="WP_226585247.1">
    <property type="nucleotide sequence ID" value="NZ_BLAY01000073.1"/>
</dbReference>
<protein>
    <submittedName>
        <fullName evidence="1">Peptidase domain-containing protein</fullName>
    </submittedName>
</protein>
<sequence length="250" mass="26634">MATFNLGALSSTPISRNEQVSSSDRTDIFQFSLGSKRNFNLALTGLPTGVQAAVSVYKDTNNNSILDAGDQIVASTFQDGTTNADSAINRQAFTAGTYFAKVTYGSGDPIDYKLFLSATPSGPGTISPSNLLPKEVEIGDLLGLTGVGSRTFDDLIGNVDTADVYHFRVDYDATFRAALTGLSADADIRLIKDFNSNGIVDPGETIARSMNGYTAPESITASLDAGDYFFQVYQYSGDTTYRLNLSASLI</sequence>
<organism evidence="1 2">
    <name type="scientific">Microseira wollei NIES-4236</name>
    <dbReference type="NCBI Taxonomy" id="2530354"/>
    <lineage>
        <taxon>Bacteria</taxon>
        <taxon>Bacillati</taxon>
        <taxon>Cyanobacteriota</taxon>
        <taxon>Cyanophyceae</taxon>
        <taxon>Oscillatoriophycideae</taxon>
        <taxon>Aerosakkonematales</taxon>
        <taxon>Aerosakkonemataceae</taxon>
        <taxon>Microseira</taxon>
    </lineage>
</organism>
<dbReference type="Gene3D" id="2.60.120.380">
    <property type="match status" value="2"/>
</dbReference>
<proteinExistence type="predicted"/>
<gene>
    <name evidence="1" type="ORF">MiSe_45090</name>
</gene>
<evidence type="ECO:0000313" key="2">
    <source>
        <dbReference type="Proteomes" id="UP001050975"/>
    </source>
</evidence>
<dbReference type="SUPFAM" id="SSF89260">
    <property type="entry name" value="Collagen-binding domain"/>
    <property type="match status" value="2"/>
</dbReference>